<comment type="pathway">
    <text evidence="1">Cofactor biosynthesis; adenosylcobalamin biosynthesis.</text>
</comment>
<dbReference type="NCBIfam" id="TIGR02469">
    <property type="entry name" value="CbiT"/>
    <property type="match status" value="1"/>
</dbReference>
<proteinExistence type="predicted"/>
<protein>
    <submittedName>
        <fullName evidence="7">Precorrin-6y C5,15-methyltransferase (Decarboxylating), CbiE subunit</fullName>
    </submittedName>
</protein>
<evidence type="ECO:0000256" key="3">
    <source>
        <dbReference type="ARBA" id="ARBA00022603"/>
    </source>
</evidence>
<dbReference type="Pfam" id="PF00590">
    <property type="entry name" value="TP_methylase"/>
    <property type="match status" value="1"/>
</dbReference>
<organism evidence="7 8">
    <name type="scientific">Megasphaera hutchinsoni</name>
    <dbReference type="NCBI Taxonomy" id="1588748"/>
    <lineage>
        <taxon>Bacteria</taxon>
        <taxon>Bacillati</taxon>
        <taxon>Bacillota</taxon>
        <taxon>Negativicutes</taxon>
        <taxon>Veillonellales</taxon>
        <taxon>Veillonellaceae</taxon>
        <taxon>Megasphaera</taxon>
    </lineage>
</organism>
<sequence>MSIFIVGMGMGNPELLTQEAVSIIKQSTIVIGAERLVRMVDTTEKKVYISTRASDIYDYVKTLVDEVVVILVSGDVGFYSLASLLTKFPKHAVRRICGISSLVYFASLLQIPWQDVFTVSRHGRQADIISAVMAHPKVFCLTGGSQTVSSICQELCRHGLGALKVYAGENLSYKTERLMEGQAEELCSCPFGDPSVLLISYTPTCIPSFPRYGLDDSLFLRSHVPMTKQEVRAVALAKLGVTMGATVFDIGSGTGACTVELARQALAGHVYAIESDPEAQALTRENIMRFGLTNVTVVEGMAPFAFSSIQAIPDYIFIGGTKGYMRDILDSIYEKNKQCQVVITAITLETVQHVLSYYEERNEYSVDITQIQASRSRLIAKAHMMIGHNPVYIMRAIYKEVSHGDL</sequence>
<keyword evidence="2" id="KW-0169">Cobalamin biosynthesis</keyword>
<dbReference type="PANTHER" id="PTHR43182:SF1">
    <property type="entry name" value="COBALT-PRECORRIN-7 C(5)-METHYLTRANSFERASE"/>
    <property type="match status" value="1"/>
</dbReference>
<dbReference type="InterPro" id="IPR050714">
    <property type="entry name" value="Cobalamin_biosynth_MTase"/>
</dbReference>
<evidence type="ECO:0000313" key="8">
    <source>
        <dbReference type="Proteomes" id="UP000070160"/>
    </source>
</evidence>
<dbReference type="STRING" id="1588748.HMPREF3182_00933"/>
<dbReference type="SUPFAM" id="SSF53335">
    <property type="entry name" value="S-adenosyl-L-methionine-dependent methyltransferases"/>
    <property type="match status" value="1"/>
</dbReference>
<dbReference type="SUPFAM" id="SSF53790">
    <property type="entry name" value="Tetrapyrrole methylase"/>
    <property type="match status" value="1"/>
</dbReference>
<comment type="caution">
    <text evidence="7">The sequence shown here is derived from an EMBL/GenBank/DDBJ whole genome shotgun (WGS) entry which is preliminary data.</text>
</comment>
<dbReference type="InterPro" id="IPR014777">
    <property type="entry name" value="4pyrrole_Mease_sub1"/>
</dbReference>
<dbReference type="GO" id="GO:0009236">
    <property type="term" value="P:cobalamin biosynthetic process"/>
    <property type="evidence" value="ECO:0007669"/>
    <property type="project" value="UniProtKB-UniPathway"/>
</dbReference>
<evidence type="ECO:0000259" key="6">
    <source>
        <dbReference type="Pfam" id="PF00590"/>
    </source>
</evidence>
<dbReference type="CDD" id="cd02440">
    <property type="entry name" value="AdoMet_MTases"/>
    <property type="match status" value="1"/>
</dbReference>
<dbReference type="InterPro" id="IPR000878">
    <property type="entry name" value="4pyrrol_Mease"/>
</dbReference>
<feature type="domain" description="Tetrapyrrole methylase" evidence="6">
    <location>
        <begin position="3"/>
        <end position="186"/>
    </location>
</feature>
<dbReference type="InterPro" id="IPR014776">
    <property type="entry name" value="4pyrrole_Mease_sub2"/>
</dbReference>
<dbReference type="InterPro" id="IPR014008">
    <property type="entry name" value="Cbl_synth_MTase_CbiT"/>
</dbReference>
<dbReference type="Gene3D" id="3.40.1010.10">
    <property type="entry name" value="Cobalt-precorrin-4 Transmethylase, Domain 1"/>
    <property type="match status" value="1"/>
</dbReference>
<accession>A0A134CF55</accession>
<dbReference type="Gene3D" id="3.30.950.10">
    <property type="entry name" value="Methyltransferase, Cobalt-precorrin-4 Transmethylase, Domain 2"/>
    <property type="match status" value="1"/>
</dbReference>
<evidence type="ECO:0000256" key="4">
    <source>
        <dbReference type="ARBA" id="ARBA00022679"/>
    </source>
</evidence>
<dbReference type="InterPro" id="IPR012818">
    <property type="entry name" value="CbiE"/>
</dbReference>
<evidence type="ECO:0000256" key="5">
    <source>
        <dbReference type="ARBA" id="ARBA00022691"/>
    </source>
</evidence>
<dbReference type="PATRIC" id="fig|1588748.3.peg.897"/>
<evidence type="ECO:0000256" key="1">
    <source>
        <dbReference type="ARBA" id="ARBA00004953"/>
    </source>
</evidence>
<evidence type="ECO:0000256" key="2">
    <source>
        <dbReference type="ARBA" id="ARBA00022573"/>
    </source>
</evidence>
<name>A0A134CF55_9FIRM</name>
<keyword evidence="4 7" id="KW-0808">Transferase</keyword>
<dbReference type="PANTHER" id="PTHR43182">
    <property type="entry name" value="COBALT-PRECORRIN-6B C(15)-METHYLTRANSFERASE (DECARBOXYLATING)"/>
    <property type="match status" value="1"/>
</dbReference>
<dbReference type="AlphaFoldDB" id="A0A134CF55"/>
<dbReference type="RefSeq" id="WP_062485672.1">
    <property type="nucleotide sequence ID" value="NZ_KQ960952.1"/>
</dbReference>
<dbReference type="InterPro" id="IPR029063">
    <property type="entry name" value="SAM-dependent_MTases_sf"/>
</dbReference>
<gene>
    <name evidence="7" type="ORF">HMPREF3182_00933</name>
</gene>
<dbReference type="InterPro" id="IPR035996">
    <property type="entry name" value="4pyrrol_Methylase_sf"/>
</dbReference>
<reference evidence="8" key="1">
    <citation type="submission" date="2016-01" db="EMBL/GenBank/DDBJ databases">
        <authorList>
            <person name="Mitreva M."/>
            <person name="Pepin K.H."/>
            <person name="Mihindukulasuriya K.A."/>
            <person name="Fulton R."/>
            <person name="Fronick C."/>
            <person name="O'Laughlin M."/>
            <person name="Miner T."/>
            <person name="Herter B."/>
            <person name="Rosa B.A."/>
            <person name="Cordes M."/>
            <person name="Tomlinson C."/>
            <person name="Wollam A."/>
            <person name="Palsikar V.B."/>
            <person name="Mardis E.R."/>
            <person name="Wilson R.K."/>
        </authorList>
    </citation>
    <scope>NUCLEOTIDE SEQUENCE [LARGE SCALE GENOMIC DNA]</scope>
    <source>
        <strain evidence="8">KA00182</strain>
    </source>
</reference>
<evidence type="ECO:0000313" key="7">
    <source>
        <dbReference type="EMBL" id="KXB90852.1"/>
    </source>
</evidence>
<dbReference type="NCBIfam" id="TIGR02467">
    <property type="entry name" value="CbiE"/>
    <property type="match status" value="1"/>
</dbReference>
<dbReference type="GO" id="GO:0032259">
    <property type="term" value="P:methylation"/>
    <property type="evidence" value="ECO:0007669"/>
    <property type="project" value="UniProtKB-KW"/>
</dbReference>
<keyword evidence="5" id="KW-0949">S-adenosyl-L-methionine</keyword>
<dbReference type="Pfam" id="PF01135">
    <property type="entry name" value="PCMT"/>
    <property type="match status" value="1"/>
</dbReference>
<dbReference type="CDD" id="cd11644">
    <property type="entry name" value="Precorrin-6Y-MT"/>
    <property type="match status" value="1"/>
</dbReference>
<dbReference type="EMBL" id="LSDT01000043">
    <property type="protein sequence ID" value="KXB90852.1"/>
    <property type="molecule type" value="Genomic_DNA"/>
</dbReference>
<keyword evidence="8" id="KW-1185">Reference proteome</keyword>
<dbReference type="GO" id="GO:0008276">
    <property type="term" value="F:protein methyltransferase activity"/>
    <property type="evidence" value="ECO:0007669"/>
    <property type="project" value="InterPro"/>
</dbReference>
<dbReference type="GO" id="GO:0003723">
    <property type="term" value="F:RNA binding"/>
    <property type="evidence" value="ECO:0007669"/>
    <property type="project" value="UniProtKB-KW"/>
</dbReference>
<dbReference type="Proteomes" id="UP000070160">
    <property type="component" value="Unassembled WGS sequence"/>
</dbReference>
<dbReference type="UniPathway" id="UPA00148"/>
<dbReference type="Gene3D" id="3.40.50.150">
    <property type="entry name" value="Vaccinia Virus protein VP39"/>
    <property type="match status" value="1"/>
</dbReference>
<keyword evidence="3 7" id="KW-0489">Methyltransferase</keyword>